<dbReference type="HAMAP" id="MF_00771">
    <property type="entry name" value="UPF0310"/>
    <property type="match status" value="1"/>
</dbReference>
<sequence length="146" mass="16045">MSPRSWLAVASADHVRIGRAQGFMQVCHGKAAPLHRLPPGDRVAYYSPTETFRGNDRLQTFTAIGIVTAGVPYQVDVGGGFRPFRRDVQWAEAREAPIRPLLGQLGFAREGQSLGQKSWGYQLRFGLFEVTNADMQIIADAMGAVL</sequence>
<dbReference type="NCBIfam" id="NF002616">
    <property type="entry name" value="PRK02268.1-2"/>
    <property type="match status" value="1"/>
</dbReference>
<dbReference type="InterPro" id="IPR002740">
    <property type="entry name" value="EVE_domain"/>
</dbReference>
<dbReference type="Proteomes" id="UP001179614">
    <property type="component" value="Chromosome"/>
</dbReference>
<keyword evidence="4" id="KW-1185">Reference proteome</keyword>
<gene>
    <name evidence="3" type="ORF">I3J27_15970</name>
</gene>
<name>A0ABY7MUJ1_9BRAD</name>
<dbReference type="InterPro" id="IPR022996">
    <property type="entry name" value="UPF0310"/>
</dbReference>
<feature type="domain" description="EVE" evidence="2">
    <location>
        <begin position="5"/>
        <end position="140"/>
    </location>
</feature>
<organism evidence="3 4">
    <name type="scientific">Bradyrhizobium xenonodulans</name>
    <dbReference type="NCBI Taxonomy" id="2736875"/>
    <lineage>
        <taxon>Bacteria</taxon>
        <taxon>Pseudomonadati</taxon>
        <taxon>Pseudomonadota</taxon>
        <taxon>Alphaproteobacteria</taxon>
        <taxon>Hyphomicrobiales</taxon>
        <taxon>Nitrobacteraceae</taxon>
        <taxon>Bradyrhizobium</taxon>
    </lineage>
</organism>
<protein>
    <recommendedName>
        <fullName evidence="1">UPF0310 protein I3J27_15970</fullName>
    </recommendedName>
</protein>
<dbReference type="SUPFAM" id="SSF88697">
    <property type="entry name" value="PUA domain-like"/>
    <property type="match status" value="1"/>
</dbReference>
<evidence type="ECO:0000256" key="1">
    <source>
        <dbReference type="HAMAP-Rule" id="MF_00771"/>
    </source>
</evidence>
<comment type="similarity">
    <text evidence="1">Belongs to the UPF0310 family.</text>
</comment>
<evidence type="ECO:0000313" key="3">
    <source>
        <dbReference type="EMBL" id="WBL81839.1"/>
    </source>
</evidence>
<reference evidence="3" key="1">
    <citation type="submission" date="2021-12" db="EMBL/GenBank/DDBJ databases">
        <title>Bradyrhizobium xenonodulans sp. nov.</title>
        <authorList>
            <person name="Claassens R."/>
            <person name="Venter S.N."/>
            <person name="Beukes C.W."/>
            <person name="Stepkowski T."/>
            <person name="Steenkamp E.T."/>
        </authorList>
    </citation>
    <scope>NUCLEOTIDE SEQUENCE</scope>
    <source>
        <strain evidence="3">14AB</strain>
    </source>
</reference>
<evidence type="ECO:0000259" key="2">
    <source>
        <dbReference type="Pfam" id="PF01878"/>
    </source>
</evidence>
<dbReference type="RefSeq" id="WP_270171043.1">
    <property type="nucleotide sequence ID" value="NZ_CP089391.1"/>
</dbReference>
<proteinExistence type="inferred from homology"/>
<dbReference type="CDD" id="cd21132">
    <property type="entry name" value="EVE-like"/>
    <property type="match status" value="1"/>
</dbReference>
<accession>A0ABY7MUJ1</accession>
<dbReference type="InterPro" id="IPR015947">
    <property type="entry name" value="PUA-like_sf"/>
</dbReference>
<dbReference type="EMBL" id="CP089391">
    <property type="protein sequence ID" value="WBL81839.1"/>
    <property type="molecule type" value="Genomic_DNA"/>
</dbReference>
<dbReference type="Gene3D" id="3.10.590.10">
    <property type="entry name" value="ph1033 like domains"/>
    <property type="match status" value="1"/>
</dbReference>
<dbReference type="Pfam" id="PF01878">
    <property type="entry name" value="EVE"/>
    <property type="match status" value="1"/>
</dbReference>
<evidence type="ECO:0000313" key="4">
    <source>
        <dbReference type="Proteomes" id="UP001179614"/>
    </source>
</evidence>